<dbReference type="GO" id="GO:0016787">
    <property type="term" value="F:hydrolase activity"/>
    <property type="evidence" value="ECO:0007669"/>
    <property type="project" value="UniProtKB-KW"/>
</dbReference>
<evidence type="ECO:0000256" key="5">
    <source>
        <dbReference type="ARBA" id="ARBA00022723"/>
    </source>
</evidence>
<evidence type="ECO:0000259" key="12">
    <source>
        <dbReference type="PROSITE" id="PS51959"/>
    </source>
</evidence>
<dbReference type="Pfam" id="PF09412">
    <property type="entry name" value="XendoU"/>
    <property type="match status" value="1"/>
</dbReference>
<organism evidence="13 14">
    <name type="scientific">Vanilla planifolia</name>
    <name type="common">Vanilla</name>
    <dbReference type="NCBI Taxonomy" id="51239"/>
    <lineage>
        <taxon>Eukaryota</taxon>
        <taxon>Viridiplantae</taxon>
        <taxon>Streptophyta</taxon>
        <taxon>Embryophyta</taxon>
        <taxon>Tracheophyta</taxon>
        <taxon>Spermatophyta</taxon>
        <taxon>Magnoliopsida</taxon>
        <taxon>Liliopsida</taxon>
        <taxon>Asparagales</taxon>
        <taxon>Orchidaceae</taxon>
        <taxon>Vanilloideae</taxon>
        <taxon>Vanilleae</taxon>
        <taxon>Vanilla</taxon>
    </lineage>
</organism>
<feature type="compositionally biased region" description="Polar residues" evidence="11">
    <location>
        <begin position="53"/>
        <end position="68"/>
    </location>
</feature>
<keyword evidence="10" id="KW-0456">Lyase</keyword>
<dbReference type="Proteomes" id="UP000639772">
    <property type="component" value="Chromosome 11"/>
</dbReference>
<dbReference type="AlphaFoldDB" id="A0A835PWI2"/>
<dbReference type="InterPro" id="IPR039787">
    <property type="entry name" value="ENDOU"/>
</dbReference>
<dbReference type="SUPFAM" id="SSF142877">
    <property type="entry name" value="EndoU-like"/>
    <property type="match status" value="1"/>
</dbReference>
<dbReference type="GO" id="GO:0046872">
    <property type="term" value="F:metal ion binding"/>
    <property type="evidence" value="ECO:0007669"/>
    <property type="project" value="UniProtKB-KW"/>
</dbReference>
<dbReference type="GO" id="GO:0003723">
    <property type="term" value="F:RNA binding"/>
    <property type="evidence" value="ECO:0007669"/>
    <property type="project" value="UniProtKB-KW"/>
</dbReference>
<evidence type="ECO:0000256" key="10">
    <source>
        <dbReference type="ARBA" id="ARBA00023239"/>
    </source>
</evidence>
<feature type="region of interest" description="Disordered" evidence="11">
    <location>
        <begin position="14"/>
        <end position="125"/>
    </location>
</feature>
<feature type="compositionally biased region" description="Basic and acidic residues" evidence="11">
    <location>
        <begin position="89"/>
        <end position="108"/>
    </location>
</feature>
<evidence type="ECO:0000313" key="14">
    <source>
        <dbReference type="Proteomes" id="UP000639772"/>
    </source>
</evidence>
<keyword evidence="5" id="KW-0479">Metal-binding</keyword>
<dbReference type="PANTHER" id="PTHR12439">
    <property type="entry name" value="PLACENTAL PROTEIN 11-RELATED"/>
    <property type="match status" value="1"/>
</dbReference>
<evidence type="ECO:0000256" key="8">
    <source>
        <dbReference type="ARBA" id="ARBA00022884"/>
    </source>
</evidence>
<evidence type="ECO:0000256" key="9">
    <source>
        <dbReference type="ARBA" id="ARBA00023211"/>
    </source>
</evidence>
<gene>
    <name evidence="13" type="ORF">HPP92_020227</name>
</gene>
<evidence type="ECO:0000256" key="4">
    <source>
        <dbReference type="ARBA" id="ARBA00022722"/>
    </source>
</evidence>
<keyword evidence="8" id="KW-0694">RNA-binding</keyword>
<evidence type="ECO:0000256" key="2">
    <source>
        <dbReference type="ARBA" id="ARBA00010168"/>
    </source>
</evidence>
<evidence type="ECO:0000256" key="6">
    <source>
        <dbReference type="ARBA" id="ARBA00022759"/>
    </source>
</evidence>
<dbReference type="EMBL" id="JADCNM010000011">
    <property type="protein sequence ID" value="KAG0461751.1"/>
    <property type="molecule type" value="Genomic_DNA"/>
</dbReference>
<keyword evidence="6" id="KW-0255">Endonuclease</keyword>
<reference evidence="13 14" key="1">
    <citation type="journal article" date="2020" name="Nat. Food">
        <title>A phased Vanilla planifolia genome enables genetic improvement of flavour and production.</title>
        <authorList>
            <person name="Hasing T."/>
            <person name="Tang H."/>
            <person name="Brym M."/>
            <person name="Khazi F."/>
            <person name="Huang T."/>
            <person name="Chambers A.H."/>
        </authorList>
    </citation>
    <scope>NUCLEOTIDE SEQUENCE [LARGE SCALE GENOMIC DNA]</scope>
    <source>
        <tissue evidence="13">Leaf</tissue>
    </source>
</reference>
<dbReference type="CDD" id="cd21159">
    <property type="entry name" value="XendoU"/>
    <property type="match status" value="1"/>
</dbReference>
<comment type="caution">
    <text evidence="13">The sequence shown here is derived from an EMBL/GenBank/DDBJ whole genome shotgun (WGS) entry which is preliminary data.</text>
</comment>
<dbReference type="PANTHER" id="PTHR12439:SF11">
    <property type="entry name" value="URIDYLATE-SPECIFIC ENDORIBONUCLEASE"/>
    <property type="match status" value="1"/>
</dbReference>
<keyword evidence="9" id="KW-0464">Manganese</keyword>
<protein>
    <recommendedName>
        <fullName evidence="12">EndoU domain-containing protein</fullName>
    </recommendedName>
</protein>
<keyword evidence="4" id="KW-0540">Nuclease</keyword>
<evidence type="ECO:0000256" key="1">
    <source>
        <dbReference type="ARBA" id="ARBA00001936"/>
    </source>
</evidence>
<proteinExistence type="inferred from homology"/>
<comment type="subunit">
    <text evidence="3">Monomer.</text>
</comment>
<dbReference type="InterPro" id="IPR018998">
    <property type="entry name" value="EndoU_C"/>
</dbReference>
<dbReference type="InterPro" id="IPR037227">
    <property type="entry name" value="EndoU-like"/>
</dbReference>
<evidence type="ECO:0000256" key="11">
    <source>
        <dbReference type="SAM" id="MobiDB-lite"/>
    </source>
</evidence>
<feature type="compositionally biased region" description="Basic residues" evidence="11">
    <location>
        <begin position="114"/>
        <end position="124"/>
    </location>
</feature>
<accession>A0A835PWI2</accession>
<comment type="similarity">
    <text evidence="2">Belongs to the ENDOU family.</text>
</comment>
<evidence type="ECO:0000256" key="3">
    <source>
        <dbReference type="ARBA" id="ARBA00011245"/>
    </source>
</evidence>
<keyword evidence="7" id="KW-0378">Hydrolase</keyword>
<feature type="domain" description="EndoU" evidence="12">
    <location>
        <begin position="158"/>
        <end position="427"/>
    </location>
</feature>
<dbReference type="GO" id="GO:0016829">
    <property type="term" value="F:lyase activity"/>
    <property type="evidence" value="ECO:0007669"/>
    <property type="project" value="UniProtKB-KW"/>
</dbReference>
<evidence type="ECO:0000313" key="13">
    <source>
        <dbReference type="EMBL" id="KAG0461751.1"/>
    </source>
</evidence>
<evidence type="ECO:0000256" key="7">
    <source>
        <dbReference type="ARBA" id="ARBA00022801"/>
    </source>
</evidence>
<dbReference type="PROSITE" id="PS51959">
    <property type="entry name" value="ENDOU"/>
    <property type="match status" value="1"/>
</dbReference>
<sequence>MEGLIKGVAELAFGFVEGGGEEQPERQSSTEIEERSRSTWAEVVSLGKHGDQEQGQGSSHGVPSSNWTSRKEEEAKQKSSFGRNSGPWESRKEWEHLANESEASKDGDWEVVGNKRRHPPRTHKVPKENWNMFKLAPSDQEYTAAAHDGVNIKPSRTELSELSKACNRLWELDLNRLVPGKDYELDVGEGKRVHQKGDMASGNLFKWLNDDVLRRPTYGRFCSLLDNYNPQVGYKEVVTPEEKHEQAAFIQEISRTLPIKYLHKYLVEKGILSESYDEFKEFLTHLWFDLYSRGGESGSSSAFEHVFVGEIKGQGDTSVTGFHNWIQFYLEEAKGNVDYQGYILPRHNGEQLDAETQLLTIQFEWNGVLKSLSSTLIGVSPEFEIALYTLCFYVGREDNHVRLGPYSVNIKCYHMGQNKIGSAFPMA</sequence>
<dbReference type="GO" id="GO:0004521">
    <property type="term" value="F:RNA endonuclease activity"/>
    <property type="evidence" value="ECO:0007669"/>
    <property type="project" value="InterPro"/>
</dbReference>
<name>A0A835PWI2_VANPL</name>
<comment type="cofactor">
    <cofactor evidence="1">
        <name>Mn(2+)</name>
        <dbReference type="ChEBI" id="CHEBI:29035"/>
    </cofactor>
</comment>
<dbReference type="OrthoDB" id="430326at2759"/>